<proteinExistence type="predicted"/>
<dbReference type="KEGG" id="msei:MSEDJ_54750"/>
<dbReference type="GO" id="GO:0016020">
    <property type="term" value="C:membrane"/>
    <property type="evidence" value="ECO:0007669"/>
    <property type="project" value="UniProtKB-SubCell"/>
</dbReference>
<reference evidence="5 6" key="1">
    <citation type="journal article" date="2019" name="Emerg. Microbes Infect.">
        <title>Comprehensive subspecies identification of 175 nontuberculous mycobacteria species based on 7547 genomic profiles.</title>
        <authorList>
            <person name="Matsumoto Y."/>
            <person name="Kinjo T."/>
            <person name="Motooka D."/>
            <person name="Nabeya D."/>
            <person name="Jung N."/>
            <person name="Uechi K."/>
            <person name="Horii T."/>
            <person name="Iida T."/>
            <person name="Fujita J."/>
            <person name="Nakamura S."/>
        </authorList>
    </citation>
    <scope>NUCLEOTIDE SEQUENCE [LARGE SCALE GENOMIC DNA]</scope>
    <source>
        <strain evidence="5 6">JCM 17899</strain>
    </source>
</reference>
<evidence type="ECO:0000256" key="1">
    <source>
        <dbReference type="ARBA" id="ARBA00004370"/>
    </source>
</evidence>
<dbReference type="RefSeq" id="WP_163800882.1">
    <property type="nucleotide sequence ID" value="NZ_AP022588.1"/>
</dbReference>
<keyword evidence="4" id="KW-0812">Transmembrane</keyword>
<dbReference type="AlphaFoldDB" id="A0A7I7QYD0"/>
<evidence type="ECO:0000256" key="4">
    <source>
        <dbReference type="SAM" id="Phobius"/>
    </source>
</evidence>
<evidence type="ECO:0000313" key="5">
    <source>
        <dbReference type="EMBL" id="BBY31379.1"/>
    </source>
</evidence>
<dbReference type="Proteomes" id="UP000467193">
    <property type="component" value="Chromosome"/>
</dbReference>
<feature type="compositionally biased region" description="Low complexity" evidence="3">
    <location>
        <begin position="18"/>
        <end position="31"/>
    </location>
</feature>
<feature type="region of interest" description="Disordered" evidence="3">
    <location>
        <begin position="1"/>
        <end position="41"/>
    </location>
</feature>
<organism evidence="5 6">
    <name type="scientific">Mycolicibacterium sediminis</name>
    <dbReference type="NCBI Taxonomy" id="1286180"/>
    <lineage>
        <taxon>Bacteria</taxon>
        <taxon>Bacillati</taxon>
        <taxon>Actinomycetota</taxon>
        <taxon>Actinomycetes</taxon>
        <taxon>Mycobacteriales</taxon>
        <taxon>Mycobacteriaceae</taxon>
        <taxon>Mycolicibacterium</taxon>
    </lineage>
</organism>
<keyword evidence="2 4" id="KW-0472">Membrane</keyword>
<name>A0A7I7QYD0_9MYCO</name>
<evidence type="ECO:0000256" key="3">
    <source>
        <dbReference type="SAM" id="MobiDB-lite"/>
    </source>
</evidence>
<protein>
    <recommendedName>
        <fullName evidence="7">Mce associated membrane protein</fullName>
    </recommendedName>
</protein>
<accession>A0A7I7QYD0</accession>
<evidence type="ECO:0000313" key="6">
    <source>
        <dbReference type="Proteomes" id="UP000467193"/>
    </source>
</evidence>
<dbReference type="EMBL" id="AP022588">
    <property type="protein sequence ID" value="BBY31379.1"/>
    <property type="molecule type" value="Genomic_DNA"/>
</dbReference>
<evidence type="ECO:0008006" key="7">
    <source>
        <dbReference type="Google" id="ProtNLM"/>
    </source>
</evidence>
<dbReference type="PANTHER" id="PTHR37042">
    <property type="entry name" value="OUTER MEMBRANE PROTEIN RV1973"/>
    <property type="match status" value="1"/>
</dbReference>
<sequence>MADDAADPTPEASDTEGEPATAEPVAPAEPATDTDEPVTSGRAPLSHVRLALVVGLVLVVALGGLTAWLGFRAYESHRADAQRQLFLEAGRQGALDLTTIDFTQADQDVQRILDKATGQFYDDFQRRSQPFAQVVQQVKSKSVGTVTEAGVIEESDTRAKVLVAITVTTAIEGQPEQQPRAWRMKISVEKAGDDAKVSNVEFVQ</sequence>
<keyword evidence="6" id="KW-1185">Reference proteome</keyword>
<feature type="transmembrane region" description="Helical" evidence="4">
    <location>
        <begin position="50"/>
        <end position="71"/>
    </location>
</feature>
<keyword evidence="4" id="KW-1133">Transmembrane helix</keyword>
<dbReference type="PANTHER" id="PTHR37042:SF4">
    <property type="entry name" value="OUTER MEMBRANE PROTEIN RV1973"/>
    <property type="match status" value="1"/>
</dbReference>
<comment type="subcellular location">
    <subcellularLocation>
        <location evidence="1">Membrane</location>
    </subcellularLocation>
</comment>
<evidence type="ECO:0000256" key="2">
    <source>
        <dbReference type="ARBA" id="ARBA00023136"/>
    </source>
</evidence>
<gene>
    <name evidence="5" type="ORF">MSEDJ_54750</name>
</gene>